<dbReference type="EMBL" id="SDMP01000015">
    <property type="protein sequence ID" value="RYR08154.1"/>
    <property type="molecule type" value="Genomic_DNA"/>
</dbReference>
<proteinExistence type="predicted"/>
<dbReference type="Proteomes" id="UP000289738">
    <property type="component" value="Chromosome B05"/>
</dbReference>
<sequence>MIAKEEDSEKRENLMLQIFILLYLFRKVQAQFRGKVNCITRSRESALGFTTYEVVEQVSNSTFNKGILCCHSLGESSFKRVHKVSPIYILEQWSKNVKKRHTQIKSSHNELLLEPRCKRFDDLLTAILHYGDDKSHEDAFLDDINNLQSQPHINDAVKFKPLSWTNYELSIQIFKAIK</sequence>
<organism evidence="2 3">
    <name type="scientific">Arachis hypogaea</name>
    <name type="common">Peanut</name>
    <dbReference type="NCBI Taxonomy" id="3818"/>
    <lineage>
        <taxon>Eukaryota</taxon>
        <taxon>Viridiplantae</taxon>
        <taxon>Streptophyta</taxon>
        <taxon>Embryophyta</taxon>
        <taxon>Tracheophyta</taxon>
        <taxon>Spermatophyta</taxon>
        <taxon>Magnoliopsida</taxon>
        <taxon>eudicotyledons</taxon>
        <taxon>Gunneridae</taxon>
        <taxon>Pentapetalae</taxon>
        <taxon>rosids</taxon>
        <taxon>fabids</taxon>
        <taxon>Fabales</taxon>
        <taxon>Fabaceae</taxon>
        <taxon>Papilionoideae</taxon>
        <taxon>50 kb inversion clade</taxon>
        <taxon>dalbergioids sensu lato</taxon>
        <taxon>Dalbergieae</taxon>
        <taxon>Pterocarpus clade</taxon>
        <taxon>Arachis</taxon>
    </lineage>
</organism>
<protein>
    <recommendedName>
        <fullName evidence="4">Protein FAR1-RELATED SEQUENCE</fullName>
    </recommendedName>
</protein>
<comment type="caution">
    <text evidence="2">The sequence shown here is derived from an EMBL/GenBank/DDBJ whole genome shotgun (WGS) entry which is preliminary data.</text>
</comment>
<evidence type="ECO:0000313" key="2">
    <source>
        <dbReference type="EMBL" id="RYR08154.1"/>
    </source>
</evidence>
<keyword evidence="1" id="KW-0732">Signal</keyword>
<dbReference type="AlphaFoldDB" id="A0A444Z265"/>
<accession>A0A444Z265</accession>
<evidence type="ECO:0000256" key="1">
    <source>
        <dbReference type="SAM" id="SignalP"/>
    </source>
</evidence>
<evidence type="ECO:0000313" key="3">
    <source>
        <dbReference type="Proteomes" id="UP000289738"/>
    </source>
</evidence>
<evidence type="ECO:0008006" key="4">
    <source>
        <dbReference type="Google" id="ProtNLM"/>
    </source>
</evidence>
<feature type="signal peptide" evidence="1">
    <location>
        <begin position="1"/>
        <end position="30"/>
    </location>
</feature>
<gene>
    <name evidence="2" type="ORF">Ahy_B05g075711</name>
</gene>
<feature type="chain" id="PRO_5019135554" description="Protein FAR1-RELATED SEQUENCE" evidence="1">
    <location>
        <begin position="31"/>
        <end position="178"/>
    </location>
</feature>
<reference evidence="2 3" key="1">
    <citation type="submission" date="2019-01" db="EMBL/GenBank/DDBJ databases">
        <title>Sequencing of cultivated peanut Arachis hypogaea provides insights into genome evolution and oil improvement.</title>
        <authorList>
            <person name="Chen X."/>
        </authorList>
    </citation>
    <scope>NUCLEOTIDE SEQUENCE [LARGE SCALE GENOMIC DNA]</scope>
    <source>
        <strain evidence="3">cv. Fuhuasheng</strain>
        <tissue evidence="2">Leaves</tissue>
    </source>
</reference>
<name>A0A444Z265_ARAHY</name>
<keyword evidence="3" id="KW-1185">Reference proteome</keyword>